<feature type="compositionally biased region" description="Basic and acidic residues" evidence="2">
    <location>
        <begin position="81"/>
        <end position="98"/>
    </location>
</feature>
<dbReference type="InterPro" id="IPR024412">
    <property type="entry name" value="Lsr2_dim_dom"/>
</dbReference>
<dbReference type="Proteomes" id="UP000290624">
    <property type="component" value="Unassembled WGS sequence"/>
</dbReference>
<dbReference type="EMBL" id="PPCV01000002">
    <property type="protein sequence ID" value="RXW32900.1"/>
    <property type="molecule type" value="Genomic_DNA"/>
</dbReference>
<organism evidence="5 6">
    <name type="scientific">Propioniciclava flava</name>
    <dbReference type="NCBI Taxonomy" id="2072026"/>
    <lineage>
        <taxon>Bacteria</taxon>
        <taxon>Bacillati</taxon>
        <taxon>Actinomycetota</taxon>
        <taxon>Actinomycetes</taxon>
        <taxon>Propionibacteriales</taxon>
        <taxon>Propionibacteriaceae</taxon>
        <taxon>Propioniciclava</taxon>
    </lineage>
</organism>
<feature type="region of interest" description="Disordered" evidence="2">
    <location>
        <begin position="57"/>
        <end position="108"/>
    </location>
</feature>
<accession>A0A4Q2EH64</accession>
<dbReference type="Pfam" id="PF11774">
    <property type="entry name" value="Lsr2"/>
    <property type="match status" value="1"/>
</dbReference>
<reference evidence="5 6" key="1">
    <citation type="submission" date="2018-01" db="EMBL/GenBank/DDBJ databases">
        <title>Lactibacter flavus gen. nov., sp. nov., a novel bacterium of the family Propionibacteriaceae isolated from raw milk and dairy products.</title>
        <authorList>
            <person name="Wenning M."/>
            <person name="Breitenwieser F."/>
            <person name="Huptas C."/>
            <person name="von Neubeck M."/>
            <person name="Busse H.-J."/>
            <person name="Scherer S."/>
        </authorList>
    </citation>
    <scope>NUCLEOTIDE SEQUENCE [LARGE SCALE GENOMIC DNA]</scope>
    <source>
        <strain evidence="5 6">VG341</strain>
    </source>
</reference>
<comment type="caution">
    <text evidence="5">The sequence shown here is derived from an EMBL/GenBank/DDBJ whole genome shotgun (WGS) entry which is preliminary data.</text>
</comment>
<evidence type="ECO:0008006" key="7">
    <source>
        <dbReference type="Google" id="ProtNLM"/>
    </source>
</evidence>
<dbReference type="Gene3D" id="3.30.60.230">
    <property type="entry name" value="Lsr2, dimerization domain"/>
    <property type="match status" value="1"/>
</dbReference>
<dbReference type="AlphaFoldDB" id="A0A4Q2EH64"/>
<dbReference type="Gene3D" id="4.10.320.10">
    <property type="entry name" value="E3-binding domain"/>
    <property type="match status" value="1"/>
</dbReference>
<gene>
    <name evidence="5" type="ORF">C1706_03175</name>
</gene>
<evidence type="ECO:0000256" key="2">
    <source>
        <dbReference type="SAM" id="MobiDB-lite"/>
    </source>
</evidence>
<dbReference type="Pfam" id="PF23359">
    <property type="entry name" value="Lsr2_DNA-bd"/>
    <property type="match status" value="1"/>
</dbReference>
<keyword evidence="6" id="KW-1185">Reference proteome</keyword>
<proteinExistence type="predicted"/>
<keyword evidence="1" id="KW-0238">DNA-binding</keyword>
<evidence type="ECO:0000313" key="6">
    <source>
        <dbReference type="Proteomes" id="UP000290624"/>
    </source>
</evidence>
<dbReference type="InterPro" id="IPR036625">
    <property type="entry name" value="E3-bd_dom_sf"/>
</dbReference>
<dbReference type="InterPro" id="IPR042261">
    <property type="entry name" value="Lsr2-like_dimerization"/>
</dbReference>
<name>A0A4Q2EH64_9ACTN</name>
<sequence>MAQRVRIELTDDLDGTPADETLTFAIDGVTYDVDLTSDNAEKLRASLAPYISAGRRVAGRQSTRKAKGAAASGPSANEIRQWARERGMEVSERGRVSDQVKAAYQAAH</sequence>
<protein>
    <recommendedName>
        <fullName evidence="7">Lsr2 family protein</fullName>
    </recommendedName>
</protein>
<dbReference type="RefSeq" id="WP_129457788.1">
    <property type="nucleotide sequence ID" value="NZ_PPCV01000002.1"/>
</dbReference>
<feature type="domain" description="Lsr2 dimerization" evidence="3">
    <location>
        <begin position="1"/>
        <end position="57"/>
    </location>
</feature>
<dbReference type="GO" id="GO:0003677">
    <property type="term" value="F:DNA binding"/>
    <property type="evidence" value="ECO:0007669"/>
    <property type="project" value="UniProtKB-KW"/>
</dbReference>
<dbReference type="GO" id="GO:0016746">
    <property type="term" value="F:acyltransferase activity"/>
    <property type="evidence" value="ECO:0007669"/>
    <property type="project" value="InterPro"/>
</dbReference>
<evidence type="ECO:0000256" key="1">
    <source>
        <dbReference type="ARBA" id="ARBA00023125"/>
    </source>
</evidence>
<evidence type="ECO:0000259" key="4">
    <source>
        <dbReference type="Pfam" id="PF23359"/>
    </source>
</evidence>
<evidence type="ECO:0000313" key="5">
    <source>
        <dbReference type="EMBL" id="RXW32900.1"/>
    </source>
</evidence>
<dbReference type="OrthoDB" id="4113332at2"/>
<dbReference type="InterPro" id="IPR055370">
    <property type="entry name" value="Lsr2_DNA-bd"/>
</dbReference>
<evidence type="ECO:0000259" key="3">
    <source>
        <dbReference type="Pfam" id="PF11774"/>
    </source>
</evidence>
<feature type="domain" description="Lsr2 DNA-binding" evidence="4">
    <location>
        <begin position="72"/>
        <end position="107"/>
    </location>
</feature>